<evidence type="ECO:0000256" key="2">
    <source>
        <dbReference type="ARBA" id="ARBA00022723"/>
    </source>
</evidence>
<dbReference type="PANTHER" id="PTHR36173">
    <property type="entry name" value="RIBONUCLEASE VAPC16-RELATED"/>
    <property type="match status" value="1"/>
</dbReference>
<evidence type="ECO:0000259" key="5">
    <source>
        <dbReference type="Pfam" id="PF01850"/>
    </source>
</evidence>
<evidence type="ECO:0000256" key="3">
    <source>
        <dbReference type="ARBA" id="ARBA00022801"/>
    </source>
</evidence>
<dbReference type="Pfam" id="PF01850">
    <property type="entry name" value="PIN"/>
    <property type="match status" value="1"/>
</dbReference>
<keyword evidence="2" id="KW-0479">Metal-binding</keyword>
<keyword evidence="1" id="KW-0540">Nuclease</keyword>
<dbReference type="InterPro" id="IPR002716">
    <property type="entry name" value="PIN_dom"/>
</dbReference>
<protein>
    <submittedName>
        <fullName evidence="6">Type II toxin-antitoxin system VapC family toxin</fullName>
    </submittedName>
</protein>
<dbReference type="EMBL" id="BAAAYR010000002">
    <property type="protein sequence ID" value="GAA3563979.1"/>
    <property type="molecule type" value="Genomic_DNA"/>
</dbReference>
<gene>
    <name evidence="6" type="ORF">GCM10022197_19410</name>
</gene>
<keyword evidence="3" id="KW-0378">Hydrolase</keyword>
<keyword evidence="4" id="KW-0460">Magnesium</keyword>
<evidence type="ECO:0000313" key="7">
    <source>
        <dbReference type="Proteomes" id="UP001500767"/>
    </source>
</evidence>
<accession>A0ABP6XB33</accession>
<evidence type="ECO:0000256" key="1">
    <source>
        <dbReference type="ARBA" id="ARBA00022722"/>
    </source>
</evidence>
<dbReference type="SUPFAM" id="SSF88723">
    <property type="entry name" value="PIN domain-like"/>
    <property type="match status" value="1"/>
</dbReference>
<reference evidence="7" key="1">
    <citation type="journal article" date="2019" name="Int. J. Syst. Evol. Microbiol.">
        <title>The Global Catalogue of Microorganisms (GCM) 10K type strain sequencing project: providing services to taxonomists for standard genome sequencing and annotation.</title>
        <authorList>
            <consortium name="The Broad Institute Genomics Platform"/>
            <consortium name="The Broad Institute Genome Sequencing Center for Infectious Disease"/>
            <person name="Wu L."/>
            <person name="Ma J."/>
        </authorList>
    </citation>
    <scope>NUCLEOTIDE SEQUENCE [LARGE SCALE GENOMIC DNA]</scope>
    <source>
        <strain evidence="7">JCM 16540</strain>
    </source>
</reference>
<dbReference type="InterPro" id="IPR029060">
    <property type="entry name" value="PIN-like_dom_sf"/>
</dbReference>
<dbReference type="InterPro" id="IPR052919">
    <property type="entry name" value="TA_system_RNase"/>
</dbReference>
<keyword evidence="7" id="KW-1185">Reference proteome</keyword>
<feature type="domain" description="PIN" evidence="5">
    <location>
        <begin position="5"/>
        <end position="122"/>
    </location>
</feature>
<dbReference type="RefSeq" id="WP_204910849.1">
    <property type="nucleotide sequence ID" value="NZ_BAAAYR010000002.1"/>
</dbReference>
<evidence type="ECO:0000256" key="4">
    <source>
        <dbReference type="ARBA" id="ARBA00022842"/>
    </source>
</evidence>
<name>A0ABP6XB33_9ACTN</name>
<dbReference type="Gene3D" id="3.40.50.1010">
    <property type="entry name" value="5'-nuclease"/>
    <property type="match status" value="1"/>
</dbReference>
<organism evidence="6 7">
    <name type="scientific">Microlunatus spumicola</name>
    <dbReference type="NCBI Taxonomy" id="81499"/>
    <lineage>
        <taxon>Bacteria</taxon>
        <taxon>Bacillati</taxon>
        <taxon>Actinomycetota</taxon>
        <taxon>Actinomycetes</taxon>
        <taxon>Propionibacteriales</taxon>
        <taxon>Propionibacteriaceae</taxon>
        <taxon>Microlunatus</taxon>
    </lineage>
</organism>
<dbReference type="InterPro" id="IPR041705">
    <property type="entry name" value="PIN_Sll0205"/>
</dbReference>
<dbReference type="CDD" id="cd09872">
    <property type="entry name" value="PIN_Sll0205-like"/>
    <property type="match status" value="1"/>
</dbReference>
<sequence length="131" mass="14339">MSTSYLLDTHVLLWLLGSPDRIPEKVRDQLADRTNALLVSAASALEISTKVRIGKLDAPSLPTTLGRRVADLGAETLPVTLEHGLLAGSLRWEHRDPFDRILVAQATLEELVLVTVDAAITDLPVPRVLTW</sequence>
<comment type="caution">
    <text evidence="6">The sequence shown here is derived from an EMBL/GenBank/DDBJ whole genome shotgun (WGS) entry which is preliminary data.</text>
</comment>
<evidence type="ECO:0000313" key="6">
    <source>
        <dbReference type="EMBL" id="GAA3563979.1"/>
    </source>
</evidence>
<proteinExistence type="predicted"/>
<dbReference type="PANTHER" id="PTHR36173:SF2">
    <property type="entry name" value="RIBONUCLEASE VAPC16"/>
    <property type="match status" value="1"/>
</dbReference>
<dbReference type="Proteomes" id="UP001500767">
    <property type="component" value="Unassembled WGS sequence"/>
</dbReference>